<protein>
    <recommendedName>
        <fullName evidence="1">AAA domain-containing protein</fullName>
    </recommendedName>
</protein>
<keyword evidence="3" id="KW-1185">Reference proteome</keyword>
<dbReference type="PATRIC" id="fig|55758.3.peg.1928"/>
<dbReference type="AlphaFoldDB" id="A0A162FBF2"/>
<feature type="domain" description="AAA" evidence="1">
    <location>
        <begin position="5"/>
        <end position="65"/>
    </location>
</feature>
<dbReference type="PANTHER" id="PTHR33295:SF20">
    <property type="entry name" value="ATPASE"/>
    <property type="match status" value="1"/>
</dbReference>
<accession>A0A162FBF2</accession>
<evidence type="ECO:0000313" key="2">
    <source>
        <dbReference type="EMBL" id="KZX10595.1"/>
    </source>
</evidence>
<evidence type="ECO:0000259" key="1">
    <source>
        <dbReference type="Pfam" id="PF13173"/>
    </source>
</evidence>
<comment type="caution">
    <text evidence="2">The sequence shown here is derived from an EMBL/GenBank/DDBJ whole genome shotgun (WGS) entry which is preliminary data.</text>
</comment>
<gene>
    <name evidence="2" type="ORF">MBFIL_17130</name>
</gene>
<name>A0A162FBF2_9EURY</name>
<dbReference type="RefSeq" id="WP_066973652.1">
    <property type="nucleotide sequence ID" value="NZ_LWMT01000271.1"/>
</dbReference>
<dbReference type="EMBL" id="LWMT01000271">
    <property type="protein sequence ID" value="KZX10595.1"/>
    <property type="molecule type" value="Genomic_DNA"/>
</dbReference>
<proteinExistence type="predicted"/>
<evidence type="ECO:0000313" key="3">
    <source>
        <dbReference type="Proteomes" id="UP000077066"/>
    </source>
</evidence>
<dbReference type="InterPro" id="IPR027417">
    <property type="entry name" value="P-loop_NTPase"/>
</dbReference>
<dbReference type="Pfam" id="PF13173">
    <property type="entry name" value="AAA_14"/>
    <property type="match status" value="1"/>
</dbReference>
<dbReference type="Proteomes" id="UP000077066">
    <property type="component" value="Unassembled WGS sequence"/>
</dbReference>
<dbReference type="PANTHER" id="PTHR33295">
    <property type="entry name" value="ATPASE"/>
    <property type="match status" value="1"/>
</dbReference>
<dbReference type="OrthoDB" id="371918at2157"/>
<reference evidence="2 3" key="1">
    <citation type="submission" date="2016-04" db="EMBL/GenBank/DDBJ databases">
        <title>Genome sequence of Methanobrevibacter filiformis DSM 11501.</title>
        <authorList>
            <person name="Poehlein A."/>
            <person name="Seedorf H."/>
            <person name="Daniel R."/>
        </authorList>
    </citation>
    <scope>NUCLEOTIDE SEQUENCE [LARGE SCALE GENOMIC DNA]</scope>
    <source>
        <strain evidence="2 3">DSM 11501</strain>
    </source>
</reference>
<dbReference type="STRING" id="55758.MBFIL_17130"/>
<dbReference type="SUPFAM" id="SSF52540">
    <property type="entry name" value="P-loop containing nucleoside triphosphate hydrolases"/>
    <property type="match status" value="1"/>
</dbReference>
<sequence>MHSQLDEVQKVEGWEELVNSYLAKDKFDIYITGSNAKLLSGELATYLSGRYVEIKIYPFSFKEFLKYKALKEKKNQKKTIKNFLMNI</sequence>
<organism evidence="2 3">
    <name type="scientific">Methanobrevibacter filiformis</name>
    <dbReference type="NCBI Taxonomy" id="55758"/>
    <lineage>
        <taxon>Archaea</taxon>
        <taxon>Methanobacteriati</taxon>
        <taxon>Methanobacteriota</taxon>
        <taxon>Methanomada group</taxon>
        <taxon>Methanobacteria</taxon>
        <taxon>Methanobacteriales</taxon>
        <taxon>Methanobacteriaceae</taxon>
        <taxon>Methanobrevibacter</taxon>
    </lineage>
</organism>
<dbReference type="InterPro" id="IPR041682">
    <property type="entry name" value="AAA_14"/>
</dbReference>